<feature type="region of interest" description="Disordered" evidence="1">
    <location>
        <begin position="1"/>
        <end position="51"/>
    </location>
</feature>
<dbReference type="AlphaFoldDB" id="A0A6J8C067"/>
<gene>
    <name evidence="3" type="ORF">MCOR_24886</name>
</gene>
<proteinExistence type="predicted"/>
<sequence length="154" mass="18365">MSHGTWDKVEERRKMKEKVNNARTRLRNKKHKTNTSSSTKKPEPDQPLRVEPAGEDLYIKIDNIKKYEVKKAIKSIKNRKSAGIDEIPPEAFKSRGNEIIEYMYKLLNKIWQEEKIPTEWLKVFLLATCYLLMLWIWEIGYNYIILGYSRNIDF</sequence>
<evidence type="ECO:0000256" key="2">
    <source>
        <dbReference type="SAM" id="Phobius"/>
    </source>
</evidence>
<feature type="compositionally biased region" description="Basic residues" evidence="1">
    <location>
        <begin position="24"/>
        <end position="33"/>
    </location>
</feature>
<keyword evidence="2" id="KW-1133">Transmembrane helix</keyword>
<reference evidence="3 4" key="1">
    <citation type="submission" date="2020-06" db="EMBL/GenBank/DDBJ databases">
        <authorList>
            <person name="Li R."/>
            <person name="Bekaert M."/>
        </authorList>
    </citation>
    <scope>NUCLEOTIDE SEQUENCE [LARGE SCALE GENOMIC DNA]</scope>
    <source>
        <strain evidence="4">wild</strain>
    </source>
</reference>
<organism evidence="3 4">
    <name type="scientific">Mytilus coruscus</name>
    <name type="common">Sea mussel</name>
    <dbReference type="NCBI Taxonomy" id="42192"/>
    <lineage>
        <taxon>Eukaryota</taxon>
        <taxon>Metazoa</taxon>
        <taxon>Spiralia</taxon>
        <taxon>Lophotrochozoa</taxon>
        <taxon>Mollusca</taxon>
        <taxon>Bivalvia</taxon>
        <taxon>Autobranchia</taxon>
        <taxon>Pteriomorphia</taxon>
        <taxon>Mytilida</taxon>
        <taxon>Mytiloidea</taxon>
        <taxon>Mytilidae</taxon>
        <taxon>Mytilinae</taxon>
        <taxon>Mytilus</taxon>
    </lineage>
</organism>
<name>A0A6J8C067_MYTCO</name>
<evidence type="ECO:0000313" key="4">
    <source>
        <dbReference type="Proteomes" id="UP000507470"/>
    </source>
</evidence>
<evidence type="ECO:0008006" key="5">
    <source>
        <dbReference type="Google" id="ProtNLM"/>
    </source>
</evidence>
<accession>A0A6J8C067</accession>
<keyword evidence="4" id="KW-1185">Reference proteome</keyword>
<keyword evidence="2" id="KW-0472">Membrane</keyword>
<dbReference type="OrthoDB" id="6123744at2759"/>
<dbReference type="EMBL" id="CACVKT020004372">
    <property type="protein sequence ID" value="CAC5389748.1"/>
    <property type="molecule type" value="Genomic_DNA"/>
</dbReference>
<keyword evidence="2" id="KW-0812">Transmembrane</keyword>
<feature type="compositionally biased region" description="Basic and acidic residues" evidence="1">
    <location>
        <begin position="1"/>
        <end position="20"/>
    </location>
</feature>
<protein>
    <recommendedName>
        <fullName evidence="5">Reverse transcriptase domain-containing protein</fullName>
    </recommendedName>
</protein>
<evidence type="ECO:0000313" key="3">
    <source>
        <dbReference type="EMBL" id="CAC5389748.1"/>
    </source>
</evidence>
<dbReference type="Proteomes" id="UP000507470">
    <property type="component" value="Unassembled WGS sequence"/>
</dbReference>
<feature type="transmembrane region" description="Helical" evidence="2">
    <location>
        <begin position="123"/>
        <end position="144"/>
    </location>
</feature>
<evidence type="ECO:0000256" key="1">
    <source>
        <dbReference type="SAM" id="MobiDB-lite"/>
    </source>
</evidence>